<dbReference type="InterPro" id="IPR035979">
    <property type="entry name" value="RBD_domain_sf"/>
</dbReference>
<name>A0A0H5RNS1_9EUKA</name>
<dbReference type="AlphaFoldDB" id="A0A0H5RNS1"/>
<proteinExistence type="predicted"/>
<reference evidence="3" key="1">
    <citation type="submission" date="2015-04" db="EMBL/GenBank/DDBJ databases">
        <title>The genome sequence of the plant pathogenic Rhizarian Plasmodiophora brassicae reveals insights in its biotrophic life cycle and the origin of chitin synthesis.</title>
        <authorList>
            <person name="Schwelm A."/>
            <person name="Fogelqvist J."/>
            <person name="Knaust A."/>
            <person name="Julke S."/>
            <person name="Lilja T."/>
            <person name="Dhandapani V."/>
            <person name="Bonilla-Rosso G."/>
            <person name="Karlsson M."/>
            <person name="Shevchenko A."/>
            <person name="Choi S.R."/>
            <person name="Kim H.G."/>
            <person name="Park J.Y."/>
            <person name="Lim Y.P."/>
            <person name="Ludwig-Muller J."/>
            <person name="Dixelius C."/>
        </authorList>
    </citation>
    <scope>NUCLEOTIDE SEQUENCE</scope>
    <source>
        <tissue evidence="3">Potato root galls</tissue>
    </source>
</reference>
<dbReference type="InterPro" id="IPR012677">
    <property type="entry name" value="Nucleotide-bd_a/b_plait_sf"/>
</dbReference>
<keyword evidence="1" id="KW-0694">RNA-binding</keyword>
<evidence type="ECO:0000259" key="2">
    <source>
        <dbReference type="PROSITE" id="PS50102"/>
    </source>
</evidence>
<dbReference type="SUPFAM" id="SSF54928">
    <property type="entry name" value="RNA-binding domain, RBD"/>
    <property type="match status" value="2"/>
</dbReference>
<accession>A0A0H5RNS1</accession>
<dbReference type="GO" id="GO:0003723">
    <property type="term" value="F:RNA binding"/>
    <property type="evidence" value="ECO:0007669"/>
    <property type="project" value="UniProtKB-UniRule"/>
</dbReference>
<evidence type="ECO:0000256" key="1">
    <source>
        <dbReference type="PROSITE-ProRule" id="PRU00176"/>
    </source>
</evidence>
<organism evidence="3">
    <name type="scientific">Spongospora subterranea</name>
    <dbReference type="NCBI Taxonomy" id="70186"/>
    <lineage>
        <taxon>Eukaryota</taxon>
        <taxon>Sar</taxon>
        <taxon>Rhizaria</taxon>
        <taxon>Endomyxa</taxon>
        <taxon>Phytomyxea</taxon>
        <taxon>Plasmodiophorida</taxon>
        <taxon>Plasmodiophoridae</taxon>
        <taxon>Spongospora</taxon>
    </lineage>
</organism>
<evidence type="ECO:0000313" key="3">
    <source>
        <dbReference type="EMBL" id="CRZ10379.1"/>
    </source>
</evidence>
<dbReference type="CDD" id="cd00590">
    <property type="entry name" value="RRM_SF"/>
    <property type="match status" value="2"/>
</dbReference>
<sequence length="637" mass="72289">MSSRLLLLGSGRRPQLLLSPVSLPSLASRIITCLPPPLYNRLVKFLISPSPNPGRRMIEIEKIMGGVGGHHLIPTILHLYDRLTPDLLEKTREERDMVQIRHDIFQDQSDPYPDDTMEQFLERLAEARLPQHAINPILKKTAWLHRQRCQRKTNGCLPITYQNGISYMIRIRHCLGEFSSADLAFGFLKFIGELTPDHLHLALQATDSGGWRRRSTTTTTTDEKEATPIVQESVEQFCLRIVKKLPESIYTGIARTIFASEQSRKARTAQGLQPFTPTDRTKYMNGLRSVLGRSMGDYCDGFRCFESVLTVQMLENARREFEQDEIYLLHTESRETTNPASGYLLKPAYKYSHKVMIENLPLHVTPVMIKEAFQNIGKVIALEIFKERAPKRSLLPEPERPLITAPELHQNDDDHEAKPVDDGTIPGDVDVFDVQESEVEFPETFASDLRTRNKKTKLKPTTVRDSHVYGALYFDSAESLSVALDPCIRVFGIAMMDTGVYDACLKTVWRECRTSLPPSALYVGNLPFDICGYTVEKSLFDLLQSGSPRTRPKIKSCIQTDTFNIGQGSVIAAFHNHNDALKAYRLLVKETLNGRPLRVGWISDAEIVAIERRQERTKTVRAKRDTTYTFEGVTNII</sequence>
<protein>
    <recommendedName>
        <fullName evidence="2">RRM domain-containing protein</fullName>
    </recommendedName>
</protein>
<dbReference type="InterPro" id="IPR000504">
    <property type="entry name" value="RRM_dom"/>
</dbReference>
<dbReference type="EMBL" id="HACM01009937">
    <property type="protein sequence ID" value="CRZ10379.1"/>
    <property type="molecule type" value="Transcribed_RNA"/>
</dbReference>
<feature type="domain" description="RRM" evidence="2">
    <location>
        <begin position="519"/>
        <end position="604"/>
    </location>
</feature>
<dbReference type="PROSITE" id="PS50102">
    <property type="entry name" value="RRM"/>
    <property type="match status" value="1"/>
</dbReference>
<dbReference type="Gene3D" id="3.30.70.330">
    <property type="match status" value="1"/>
</dbReference>